<comment type="caution">
    <text evidence="1">The sequence shown here is derived from an EMBL/GenBank/DDBJ whole genome shotgun (WGS) entry which is preliminary data.</text>
</comment>
<keyword evidence="2" id="KW-1185">Reference proteome</keyword>
<dbReference type="STRING" id="52838.A0A4S8KDT8"/>
<sequence length="215" mass="24052">MSKGGVVLGGGDVPLFLVPSLWSDALLIVEYIHFRYNATSSAFSSFPSLSLLEEGKDLAGGLVLPVPIYFFHHFFVHLLRHHCRRGPWEASRRFLTMSIAMSTVSPRLSVHSCSMSRCNRYIVVYFHLAGVMHAYLTKPLLLCLQSWNLMFLLLKLLPVELVGSCSHFALLLPELLYVVASKSDYSARICHLQASELMCHPVDNLLPEAPAKAHD</sequence>
<organism evidence="1 2">
    <name type="scientific">Musa balbisiana</name>
    <name type="common">Banana</name>
    <dbReference type="NCBI Taxonomy" id="52838"/>
    <lineage>
        <taxon>Eukaryota</taxon>
        <taxon>Viridiplantae</taxon>
        <taxon>Streptophyta</taxon>
        <taxon>Embryophyta</taxon>
        <taxon>Tracheophyta</taxon>
        <taxon>Spermatophyta</taxon>
        <taxon>Magnoliopsida</taxon>
        <taxon>Liliopsida</taxon>
        <taxon>Zingiberales</taxon>
        <taxon>Musaceae</taxon>
        <taxon>Musa</taxon>
    </lineage>
</organism>
<accession>A0A4S8KDT8</accession>
<gene>
    <name evidence="1" type="ORF">C4D60_Mb04t21790</name>
</gene>
<dbReference type="EMBL" id="PYDT01000001">
    <property type="protein sequence ID" value="THU73341.1"/>
    <property type="molecule type" value="Genomic_DNA"/>
</dbReference>
<evidence type="ECO:0000313" key="1">
    <source>
        <dbReference type="EMBL" id="THU73341.1"/>
    </source>
</evidence>
<protein>
    <submittedName>
        <fullName evidence="1">Uncharacterized protein</fullName>
    </submittedName>
</protein>
<reference evidence="1 2" key="1">
    <citation type="journal article" date="2019" name="Nat. Plants">
        <title>Genome sequencing of Musa balbisiana reveals subgenome evolution and function divergence in polyploid bananas.</title>
        <authorList>
            <person name="Yao X."/>
        </authorList>
    </citation>
    <scope>NUCLEOTIDE SEQUENCE [LARGE SCALE GENOMIC DNA]</scope>
    <source>
        <strain evidence="2">cv. DH-PKW</strain>
        <tissue evidence="1">Leaves</tissue>
    </source>
</reference>
<name>A0A4S8KDT8_MUSBA</name>
<proteinExistence type="predicted"/>
<dbReference type="AlphaFoldDB" id="A0A4S8KDT8"/>
<dbReference type="Proteomes" id="UP000317650">
    <property type="component" value="Chromosome 4"/>
</dbReference>
<evidence type="ECO:0000313" key="2">
    <source>
        <dbReference type="Proteomes" id="UP000317650"/>
    </source>
</evidence>